<evidence type="ECO:0000259" key="11">
    <source>
        <dbReference type="Pfam" id="PF25179"/>
    </source>
</evidence>
<reference evidence="12 14" key="2">
    <citation type="journal article" date="2013" name="Nature">
        <title>Insights into bilaterian evolution from three spiralian genomes.</title>
        <authorList>
            <person name="Simakov O."/>
            <person name="Marletaz F."/>
            <person name="Cho S.J."/>
            <person name="Edsinger-Gonzales E."/>
            <person name="Havlak P."/>
            <person name="Hellsten U."/>
            <person name="Kuo D.H."/>
            <person name="Larsson T."/>
            <person name="Lv J."/>
            <person name="Arendt D."/>
            <person name="Savage R."/>
            <person name="Osoegawa K."/>
            <person name="de Jong P."/>
            <person name="Grimwood J."/>
            <person name="Chapman J.A."/>
            <person name="Shapiro H."/>
            <person name="Aerts A."/>
            <person name="Otillar R.P."/>
            <person name="Terry A.Y."/>
            <person name="Boore J.L."/>
            <person name="Grigoriev I.V."/>
            <person name="Lindberg D.R."/>
            <person name="Seaver E.C."/>
            <person name="Weisblat D.A."/>
            <person name="Putnam N.H."/>
            <person name="Rokhsar D.S."/>
        </authorList>
    </citation>
    <scope>NUCLEOTIDE SEQUENCE</scope>
</reference>
<dbReference type="KEGG" id="hro:HELRODRAFT_191912"/>
<accession>T1FTE8</accession>
<gene>
    <name evidence="13" type="primary">20212095</name>
    <name evidence="12" type="ORF">HELRODRAFT_191912</name>
</gene>
<evidence type="ECO:0000256" key="9">
    <source>
        <dbReference type="SAM" id="MobiDB-lite"/>
    </source>
</evidence>
<keyword evidence="4 8" id="KW-0256">Endoplasmic reticulum</keyword>
<evidence type="ECO:0000256" key="5">
    <source>
        <dbReference type="ARBA" id="ARBA00022989"/>
    </source>
</evidence>
<dbReference type="GeneID" id="20212095"/>
<feature type="region of interest" description="Disordered" evidence="9">
    <location>
        <begin position="671"/>
        <end position="719"/>
    </location>
</feature>
<evidence type="ECO:0000256" key="3">
    <source>
        <dbReference type="ARBA" id="ARBA00022692"/>
    </source>
</evidence>
<evidence type="ECO:0000256" key="7">
    <source>
        <dbReference type="ARBA" id="ARBA00023180"/>
    </source>
</evidence>
<keyword evidence="6 8" id="KW-0472">Membrane</keyword>
<comment type="subcellular location">
    <subcellularLocation>
        <location evidence="1 8">Endoplasmic reticulum membrane</location>
        <topology evidence="1 8">Multi-pass membrane protein</topology>
    </subcellularLocation>
</comment>
<feature type="compositionally biased region" description="Basic and acidic residues" evidence="9">
    <location>
        <begin position="236"/>
        <end position="252"/>
    </location>
</feature>
<dbReference type="EnsemblMetazoa" id="HelroT191912">
    <property type="protein sequence ID" value="HelroP191912"/>
    <property type="gene ID" value="HelroG191912"/>
</dbReference>
<dbReference type="Pfam" id="PF06762">
    <property type="entry name" value="LMF1"/>
    <property type="match status" value="1"/>
</dbReference>
<feature type="transmembrane region" description="Helical" evidence="8">
    <location>
        <begin position="85"/>
        <end position="105"/>
    </location>
</feature>
<feature type="transmembrane region" description="Helical" evidence="8">
    <location>
        <begin position="58"/>
        <end position="79"/>
    </location>
</feature>
<proteinExistence type="inferred from homology"/>
<feature type="transmembrane region" description="Helical" evidence="8">
    <location>
        <begin position="33"/>
        <end position="51"/>
    </location>
</feature>
<dbReference type="EMBL" id="AMQM01004524">
    <property type="status" value="NOT_ANNOTATED_CDS"/>
    <property type="molecule type" value="Genomic_DNA"/>
</dbReference>
<dbReference type="AlphaFoldDB" id="T1FTE8"/>
<keyword evidence="3 8" id="KW-0812">Transmembrane</keyword>
<feature type="compositionally biased region" description="Low complexity" evidence="9">
    <location>
        <begin position="671"/>
        <end position="687"/>
    </location>
</feature>
<name>T1FTE8_HELRO</name>
<keyword evidence="14" id="KW-1185">Reference proteome</keyword>
<dbReference type="GO" id="GO:0005789">
    <property type="term" value="C:endoplasmic reticulum membrane"/>
    <property type="evidence" value="ECO:0000318"/>
    <property type="project" value="GO_Central"/>
</dbReference>
<comment type="function">
    <text evidence="8">Involved in the maturation of specific proteins in the endoplasmic reticulum.</text>
</comment>
<keyword evidence="5 8" id="KW-1133">Transmembrane helix</keyword>
<reference evidence="14" key="1">
    <citation type="submission" date="2012-12" db="EMBL/GenBank/DDBJ databases">
        <authorList>
            <person name="Hellsten U."/>
            <person name="Grimwood J."/>
            <person name="Chapman J.A."/>
            <person name="Shapiro H."/>
            <person name="Aerts A."/>
            <person name="Otillar R.P."/>
            <person name="Terry A.Y."/>
            <person name="Boore J.L."/>
            <person name="Simakov O."/>
            <person name="Marletaz F."/>
            <person name="Cho S.-J."/>
            <person name="Edsinger-Gonzales E."/>
            <person name="Havlak P."/>
            <person name="Kuo D.-H."/>
            <person name="Larsson T."/>
            <person name="Lv J."/>
            <person name="Arendt D."/>
            <person name="Savage R."/>
            <person name="Osoegawa K."/>
            <person name="de Jong P."/>
            <person name="Lindberg D.R."/>
            <person name="Seaver E.C."/>
            <person name="Weisblat D.A."/>
            <person name="Putnam N.H."/>
            <person name="Grigoriev I.V."/>
            <person name="Rokhsar D.S."/>
        </authorList>
    </citation>
    <scope>NUCLEOTIDE SEQUENCE</scope>
</reference>
<dbReference type="PANTHER" id="PTHR14463">
    <property type="entry name" value="LIPASE MATURATION FACTOR"/>
    <property type="match status" value="1"/>
</dbReference>
<feature type="region of interest" description="Disordered" evidence="9">
    <location>
        <begin position="230"/>
        <end position="267"/>
    </location>
</feature>
<evidence type="ECO:0000256" key="2">
    <source>
        <dbReference type="ARBA" id="ARBA00005512"/>
    </source>
</evidence>
<comment type="similarity">
    <text evidence="2 8">Belongs to the lipase maturation factor family.</text>
</comment>
<evidence type="ECO:0000256" key="8">
    <source>
        <dbReference type="RuleBase" id="RU361229"/>
    </source>
</evidence>
<dbReference type="InterPro" id="IPR057433">
    <property type="entry name" value="LMF1/2_C"/>
</dbReference>
<organism evidence="13 14">
    <name type="scientific">Helobdella robusta</name>
    <name type="common">Californian leech</name>
    <dbReference type="NCBI Taxonomy" id="6412"/>
    <lineage>
        <taxon>Eukaryota</taxon>
        <taxon>Metazoa</taxon>
        <taxon>Spiralia</taxon>
        <taxon>Lophotrochozoa</taxon>
        <taxon>Annelida</taxon>
        <taxon>Clitellata</taxon>
        <taxon>Hirudinea</taxon>
        <taxon>Rhynchobdellida</taxon>
        <taxon>Glossiphoniidae</taxon>
        <taxon>Helobdella</taxon>
    </lineage>
</organism>
<comment type="caution">
    <text evidence="8">Lacks conserved residue(s) required for the propagation of feature annotation.</text>
</comment>
<reference evidence="13" key="3">
    <citation type="submission" date="2015-06" db="UniProtKB">
        <authorList>
            <consortium name="EnsemblMetazoa"/>
        </authorList>
    </citation>
    <scope>IDENTIFICATION</scope>
</reference>
<protein>
    <recommendedName>
        <fullName evidence="8">Lipase maturation factor</fullName>
    </recommendedName>
</protein>
<evidence type="ECO:0000256" key="1">
    <source>
        <dbReference type="ARBA" id="ARBA00004477"/>
    </source>
</evidence>
<dbReference type="InParanoid" id="T1FTE8"/>
<evidence type="ECO:0000259" key="10">
    <source>
        <dbReference type="Pfam" id="PF06762"/>
    </source>
</evidence>
<feature type="compositionally biased region" description="Polar residues" evidence="9">
    <location>
        <begin position="699"/>
        <end position="709"/>
    </location>
</feature>
<evidence type="ECO:0000256" key="4">
    <source>
        <dbReference type="ARBA" id="ARBA00022824"/>
    </source>
</evidence>
<feature type="domain" description="Lipase maturation factor 1/2 C-terminal" evidence="11">
    <location>
        <begin position="418"/>
        <end position="530"/>
    </location>
</feature>
<evidence type="ECO:0000313" key="13">
    <source>
        <dbReference type="EnsemblMetazoa" id="HelroP191912"/>
    </source>
</evidence>
<sequence length="736" mass="81655">MISKLFLFVLGLFGENGISPAELVISKGLDIDLGLDFLCVGGLTVSFVSIISKDHRNALVALLQWIFYLSIAQVGHVFLSYKWDSLLLEISFVAIFLAPFGLFGLHDDVKTSPRLQQRRSANQNRDGHHGSKRLLFWLVRWILFRLILAEALTGLDDIFGTGDGKFSFPEATQIATNADNLASVFPSVIFSSHSDRASLAEWLGDERFGHFAIEASAWCGLQMGGKTSQTDTAPLCEHHSKPEVKQSRDAHPSKVTTSSAEVVKDSKKEKKSNGISSTFRAILKVSAGFAVVAAILALYGLPAITQNGEDDNDELAGKAEKEDEENAHVSVVRVAKKYFCPMAGEVAWEGEITLNMWFGGLSIRYFSSKFQVPLTWYDGQTSGQYLPSELQETYLWSHKHYRLVNNYVTASKRVEINGSPIGRLEVIFEGSHSLKGSDWLEYSFKFKPGNVNVVPPFVAPHHPRLDETLHLASRDSYKEHHWILNLVYRLLTNQEEVLELLKESPFQDGPPRYMRASLYRYKFNNNDHNNDDEDGGDGGKENEDDDGGDGGGNVVGGDDKDDEERLSAIRSPKTAATTWWDRKWIGYYLPVLSIDDPKFSEYLKLSGIIRIEDRVGQRSKESNCKHSNVLGSFLSFVRSLLGQSDGGCLCLVLISLALLLAHVDLSSSSSFSSSSPSFSSSSSSLSSTPLATKRGKSPRPNQQCSNNGGVKTVDHDQHDQTDVINVPIHYVDKTRM</sequence>
<evidence type="ECO:0000313" key="12">
    <source>
        <dbReference type="EMBL" id="ESO03664.1"/>
    </source>
</evidence>
<dbReference type="PANTHER" id="PTHR14463:SF5">
    <property type="entry name" value="LIPASE MATURATION FACTOR 2"/>
    <property type="match status" value="1"/>
</dbReference>
<dbReference type="GO" id="GO:0051604">
    <property type="term" value="P:protein maturation"/>
    <property type="evidence" value="ECO:0000318"/>
    <property type="project" value="GO_Central"/>
</dbReference>
<feature type="compositionally biased region" description="Acidic residues" evidence="9">
    <location>
        <begin position="530"/>
        <end position="548"/>
    </location>
</feature>
<dbReference type="InterPro" id="IPR009613">
    <property type="entry name" value="LMF"/>
</dbReference>
<dbReference type="CTD" id="20212095"/>
<dbReference type="eggNOG" id="ENOG502QTN6">
    <property type="taxonomic scope" value="Eukaryota"/>
</dbReference>
<evidence type="ECO:0000313" key="14">
    <source>
        <dbReference type="Proteomes" id="UP000015101"/>
    </source>
</evidence>
<keyword evidence="7" id="KW-0325">Glycoprotein</keyword>
<dbReference type="HOGENOM" id="CLU_020557_1_0_1"/>
<dbReference type="InterPro" id="IPR057434">
    <property type="entry name" value="LMF1/2_N"/>
</dbReference>
<dbReference type="Pfam" id="PF25179">
    <property type="entry name" value="LMF1_C"/>
    <property type="match status" value="1"/>
</dbReference>
<feature type="domain" description="Lipase maturation factor 1/2 N-terminal" evidence="10">
    <location>
        <begin position="80"/>
        <end position="152"/>
    </location>
</feature>
<dbReference type="EMBL" id="KB096590">
    <property type="protein sequence ID" value="ESO03664.1"/>
    <property type="molecule type" value="Genomic_DNA"/>
</dbReference>
<dbReference type="OrthoDB" id="434126at2759"/>
<feature type="region of interest" description="Disordered" evidence="9">
    <location>
        <begin position="525"/>
        <end position="568"/>
    </location>
</feature>
<feature type="transmembrane region" description="Helical" evidence="8">
    <location>
        <begin position="281"/>
        <end position="301"/>
    </location>
</feature>
<dbReference type="RefSeq" id="XP_009018221.1">
    <property type="nucleotide sequence ID" value="XM_009019973.1"/>
</dbReference>
<dbReference type="Proteomes" id="UP000015101">
    <property type="component" value="Unassembled WGS sequence"/>
</dbReference>
<evidence type="ECO:0000256" key="6">
    <source>
        <dbReference type="ARBA" id="ARBA00023136"/>
    </source>
</evidence>